<dbReference type="Gene3D" id="6.10.280.130">
    <property type="match status" value="1"/>
</dbReference>
<keyword evidence="3 4" id="KW-0408">Iron</keyword>
<dbReference type="EMBL" id="CP063458">
    <property type="protein sequence ID" value="QOV88406.1"/>
    <property type="molecule type" value="Genomic_DNA"/>
</dbReference>
<dbReference type="InterPro" id="IPR038414">
    <property type="entry name" value="CcoP_N_sf"/>
</dbReference>
<evidence type="ECO:0000256" key="3">
    <source>
        <dbReference type="ARBA" id="ARBA00023004"/>
    </source>
</evidence>
<protein>
    <submittedName>
        <fullName evidence="7">C-type cytochrome</fullName>
    </submittedName>
</protein>
<evidence type="ECO:0000313" key="8">
    <source>
        <dbReference type="Proteomes" id="UP000593765"/>
    </source>
</evidence>
<sequence>MSDTQPPKPDSSAPPAGAPFVGPGPDLLTDHAYDGIQEYDNPMPGWWKWLFVATIAFSLVYVTVDVVSGGRHAPVVAYEQARELELRLQNAKPLRDDVNSLLGYIHDDKVRSAGAAIFAANCALCHKPNGSGQVGPNMTDDVYINIRTIDDIPRLIRSGAKNGAMPSFARMPPNDIIRVAAFVASLRGTNVPGGKPMEGVAIPPWGSTAPMTMPSTTRPATTRPATLAATLPTTVPAK</sequence>
<evidence type="ECO:0000256" key="1">
    <source>
        <dbReference type="ARBA" id="ARBA00022617"/>
    </source>
</evidence>
<name>A0A7M2WSG7_9BACT</name>
<dbReference type="GO" id="GO:0009055">
    <property type="term" value="F:electron transfer activity"/>
    <property type="evidence" value="ECO:0007669"/>
    <property type="project" value="InterPro"/>
</dbReference>
<reference evidence="7 8" key="1">
    <citation type="submission" date="2020-10" db="EMBL/GenBank/DDBJ databases">
        <title>Wide distribution of Phycisphaera-like planctomycetes from WD2101 soil group in peatlands and genome analysis of the first cultivated representative.</title>
        <authorList>
            <person name="Dedysh S.N."/>
            <person name="Beletsky A.V."/>
            <person name="Ivanova A."/>
            <person name="Kulichevskaya I.S."/>
            <person name="Suzina N.E."/>
            <person name="Philippov D.A."/>
            <person name="Rakitin A.L."/>
            <person name="Mardanov A.V."/>
            <person name="Ravin N.V."/>
        </authorList>
    </citation>
    <scope>NUCLEOTIDE SEQUENCE [LARGE SCALE GENOMIC DNA]</scope>
    <source>
        <strain evidence="7 8">M1803</strain>
    </source>
</reference>
<dbReference type="KEGG" id="hbs:IPV69_19435"/>
<dbReference type="Pfam" id="PF14715">
    <property type="entry name" value="FixP_N"/>
    <property type="match status" value="1"/>
</dbReference>
<keyword evidence="2 4" id="KW-0479">Metal-binding</keyword>
<feature type="region of interest" description="Disordered" evidence="5">
    <location>
        <begin position="1"/>
        <end position="21"/>
    </location>
</feature>
<dbReference type="InterPro" id="IPR036909">
    <property type="entry name" value="Cyt_c-like_dom_sf"/>
</dbReference>
<dbReference type="InterPro" id="IPR050597">
    <property type="entry name" value="Cytochrome_c_Oxidase_Subunit"/>
</dbReference>
<proteinExistence type="predicted"/>
<evidence type="ECO:0000256" key="2">
    <source>
        <dbReference type="ARBA" id="ARBA00022723"/>
    </source>
</evidence>
<feature type="region of interest" description="Disordered" evidence="5">
    <location>
        <begin position="214"/>
        <end position="238"/>
    </location>
</feature>
<dbReference type="GO" id="GO:0046872">
    <property type="term" value="F:metal ion binding"/>
    <property type="evidence" value="ECO:0007669"/>
    <property type="project" value="UniProtKB-KW"/>
</dbReference>
<accession>A0A7M2WSG7</accession>
<evidence type="ECO:0000313" key="7">
    <source>
        <dbReference type="EMBL" id="QOV88406.1"/>
    </source>
</evidence>
<organism evidence="7 8">
    <name type="scientific">Humisphaera borealis</name>
    <dbReference type="NCBI Taxonomy" id="2807512"/>
    <lineage>
        <taxon>Bacteria</taxon>
        <taxon>Pseudomonadati</taxon>
        <taxon>Planctomycetota</taxon>
        <taxon>Phycisphaerae</taxon>
        <taxon>Tepidisphaerales</taxon>
        <taxon>Tepidisphaeraceae</taxon>
        <taxon>Humisphaera</taxon>
    </lineage>
</organism>
<dbReference type="Proteomes" id="UP000593765">
    <property type="component" value="Chromosome"/>
</dbReference>
<keyword evidence="1 4" id="KW-0349">Heme</keyword>
<dbReference type="PROSITE" id="PS51007">
    <property type="entry name" value="CYTC"/>
    <property type="match status" value="1"/>
</dbReference>
<evidence type="ECO:0000256" key="4">
    <source>
        <dbReference type="PROSITE-ProRule" id="PRU00433"/>
    </source>
</evidence>
<dbReference type="RefSeq" id="WP_206291385.1">
    <property type="nucleotide sequence ID" value="NZ_CP063458.1"/>
</dbReference>
<evidence type="ECO:0000259" key="6">
    <source>
        <dbReference type="PROSITE" id="PS51007"/>
    </source>
</evidence>
<dbReference type="GO" id="GO:0020037">
    <property type="term" value="F:heme binding"/>
    <property type="evidence" value="ECO:0007669"/>
    <property type="project" value="InterPro"/>
</dbReference>
<dbReference type="PANTHER" id="PTHR33751">
    <property type="entry name" value="CBB3-TYPE CYTOCHROME C OXIDASE SUBUNIT FIXP"/>
    <property type="match status" value="1"/>
</dbReference>
<dbReference type="Pfam" id="PF13442">
    <property type="entry name" value="Cytochrome_CBB3"/>
    <property type="match status" value="1"/>
</dbReference>
<dbReference type="PANTHER" id="PTHR33751:SF1">
    <property type="entry name" value="CBB3-TYPE CYTOCHROME C OXIDASE SUBUNIT FIXP"/>
    <property type="match status" value="1"/>
</dbReference>
<gene>
    <name evidence="7" type="ORF">IPV69_19435</name>
</gene>
<dbReference type="SUPFAM" id="SSF46626">
    <property type="entry name" value="Cytochrome c"/>
    <property type="match status" value="1"/>
</dbReference>
<feature type="domain" description="Cytochrome c" evidence="6">
    <location>
        <begin position="109"/>
        <end position="187"/>
    </location>
</feature>
<dbReference type="InterPro" id="IPR009056">
    <property type="entry name" value="Cyt_c-like_dom"/>
</dbReference>
<evidence type="ECO:0000256" key="5">
    <source>
        <dbReference type="SAM" id="MobiDB-lite"/>
    </source>
</evidence>
<dbReference type="AlphaFoldDB" id="A0A7M2WSG7"/>
<dbReference type="Gene3D" id="1.10.760.10">
    <property type="entry name" value="Cytochrome c-like domain"/>
    <property type="match status" value="1"/>
</dbReference>
<keyword evidence="8" id="KW-1185">Reference proteome</keyword>
<dbReference type="InterPro" id="IPR032858">
    <property type="entry name" value="CcoP_N"/>
</dbReference>